<dbReference type="EMBL" id="JBHRSB010000002">
    <property type="protein sequence ID" value="MFC2999524.1"/>
    <property type="molecule type" value="Genomic_DNA"/>
</dbReference>
<dbReference type="InterPro" id="IPR001509">
    <property type="entry name" value="Epimerase_deHydtase"/>
</dbReference>
<dbReference type="Pfam" id="PF01370">
    <property type="entry name" value="Epimerase"/>
    <property type="match status" value="1"/>
</dbReference>
<evidence type="ECO:0000313" key="3">
    <source>
        <dbReference type="Proteomes" id="UP001595420"/>
    </source>
</evidence>
<name>A0ABV7BR12_9PROT</name>
<dbReference type="InterPro" id="IPR051207">
    <property type="entry name" value="ComplexI_NDUFA9_subunit"/>
</dbReference>
<comment type="caution">
    <text evidence="2">The sequence shown here is derived from an EMBL/GenBank/DDBJ whole genome shotgun (WGS) entry which is preliminary data.</text>
</comment>
<gene>
    <name evidence="2" type="ORF">ACFOD3_06445</name>
</gene>
<dbReference type="CDD" id="cd05271">
    <property type="entry name" value="NDUFA9_like_SDR_a"/>
    <property type="match status" value="1"/>
</dbReference>
<dbReference type="PANTHER" id="PTHR12126">
    <property type="entry name" value="NADH-UBIQUINONE OXIDOREDUCTASE 39 KDA SUBUNIT-RELATED"/>
    <property type="match status" value="1"/>
</dbReference>
<dbReference type="PANTHER" id="PTHR12126:SF11">
    <property type="entry name" value="NADH DEHYDROGENASE [UBIQUINONE] 1 ALPHA SUBCOMPLEX SUBUNIT 9, MITOCHONDRIAL"/>
    <property type="match status" value="1"/>
</dbReference>
<reference evidence="3" key="1">
    <citation type="journal article" date="2019" name="Int. J. Syst. Evol. Microbiol.">
        <title>The Global Catalogue of Microorganisms (GCM) 10K type strain sequencing project: providing services to taxonomists for standard genome sequencing and annotation.</title>
        <authorList>
            <consortium name="The Broad Institute Genomics Platform"/>
            <consortium name="The Broad Institute Genome Sequencing Center for Infectious Disease"/>
            <person name="Wu L."/>
            <person name="Ma J."/>
        </authorList>
    </citation>
    <scope>NUCLEOTIDE SEQUENCE [LARGE SCALE GENOMIC DNA]</scope>
    <source>
        <strain evidence="3">CGMCC 1.16855</strain>
    </source>
</reference>
<organism evidence="2 3">
    <name type="scientific">Falsiroseomonas tokyonensis</name>
    <dbReference type="NCBI Taxonomy" id="430521"/>
    <lineage>
        <taxon>Bacteria</taxon>
        <taxon>Pseudomonadati</taxon>
        <taxon>Pseudomonadota</taxon>
        <taxon>Alphaproteobacteria</taxon>
        <taxon>Acetobacterales</taxon>
        <taxon>Roseomonadaceae</taxon>
        <taxon>Falsiroseomonas</taxon>
    </lineage>
</organism>
<keyword evidence="3" id="KW-1185">Reference proteome</keyword>
<protein>
    <submittedName>
        <fullName evidence="2">Complex I NDUFA9 subunit family protein</fullName>
    </submittedName>
</protein>
<feature type="domain" description="NAD-dependent epimerase/dehydratase" evidence="1">
    <location>
        <begin position="11"/>
        <end position="218"/>
    </location>
</feature>
<evidence type="ECO:0000313" key="2">
    <source>
        <dbReference type="EMBL" id="MFC2999524.1"/>
    </source>
</evidence>
<proteinExistence type="predicted"/>
<dbReference type="Proteomes" id="UP001595420">
    <property type="component" value="Unassembled WGS sequence"/>
</dbReference>
<accession>A0ABV7BR12</accession>
<dbReference type="RefSeq" id="WP_216835584.1">
    <property type="nucleotide sequence ID" value="NZ_JAFNJS010000002.1"/>
</dbReference>
<evidence type="ECO:0000259" key="1">
    <source>
        <dbReference type="Pfam" id="PF01370"/>
    </source>
</evidence>
<sequence length="319" mass="34224">MQVERDRKVATVFGGAGFIGRYVVQRLAAQGYVVRVATRDPAGTRFLTTQGRVGQIVPLQVSVTDPAALARAVQGADVVINLVGILYERRPGDFARVQGEAPGLIAEAAARAGARRMVHISAIGADAASDSLYARSKAQGEAAVRAAFPQATILRPSVVFGPEDQFFNRFAGMAQMLPFMPVVSGASRFQPVFVGDVADAVMVALESDAALGTTYELGGPRVMTMREVLRFILETTRRRRRMLEMPMGFMRFQAGLLEKLPNPALTRDQLLLLGRDNVAAAGVPGLAELGIAPKSVEAVVPAYLRRYRVGGGRRDLATA</sequence>